<organism evidence="2 3">
    <name type="scientific">Candidatus Thiodiazotropha taylori</name>
    <dbReference type="NCBI Taxonomy" id="2792791"/>
    <lineage>
        <taxon>Bacteria</taxon>
        <taxon>Pseudomonadati</taxon>
        <taxon>Pseudomonadota</taxon>
        <taxon>Gammaproteobacteria</taxon>
        <taxon>Chromatiales</taxon>
        <taxon>Sedimenticolaceae</taxon>
        <taxon>Candidatus Thiodiazotropha</taxon>
    </lineage>
</organism>
<comment type="caution">
    <text evidence="2">The sequence shown here is derived from an EMBL/GenBank/DDBJ whole genome shotgun (WGS) entry which is preliminary data.</text>
</comment>
<dbReference type="AlphaFoldDB" id="A0A9E4NQN0"/>
<feature type="transmembrane region" description="Helical" evidence="1">
    <location>
        <begin position="60"/>
        <end position="80"/>
    </location>
</feature>
<keyword evidence="1" id="KW-0472">Membrane</keyword>
<feature type="transmembrane region" description="Helical" evidence="1">
    <location>
        <begin position="225"/>
        <end position="241"/>
    </location>
</feature>
<sequence>MNSLPSRLVQLTIFANIALAAVYLYSYVVTPERILAVATVISLILFVNKVRPISRQTKKVLIVGFSLILFKYLVDSTIHIQNIFDPIKIALIEIFALVYLPIVEWNKISNKVVYNTILISAIPGIIFGVIQALGANITIKSIVPNNPIVIFEKERFDYFEHTGRIVGTFTTGVLFSLLLGTLFIILMARLWEGPNYLRNYIKKILFTTILLLLFFLILYTQTRSAIYGLPASVILGYYLSSRHFVKKTFIVLLAGAIGVFSFGTFQMLVTGVSQRSTLGIDANTYYKLTSNIYGVYATLARDPLFGVPVNRRLDRGEGSDDDMKLVEEGRRKLGKIITTGESYQLTATNHNQIAYYIKYYGLIGFSLFILLLYVVFKKIKQKEDSATRFILMCVFVYHIQFSLLHNNQLLETLLFWILLGLGDEYKYTNRKRANGDVQ</sequence>
<keyword evidence="1" id="KW-1133">Transmembrane helix</keyword>
<name>A0A9E4NQN0_9GAMM</name>
<feature type="transmembrane region" description="Helical" evidence="1">
    <location>
        <begin position="112"/>
        <end position="134"/>
    </location>
</feature>
<dbReference type="Proteomes" id="UP000886674">
    <property type="component" value="Unassembled WGS sequence"/>
</dbReference>
<feature type="transmembrane region" description="Helical" evidence="1">
    <location>
        <begin position="30"/>
        <end position="48"/>
    </location>
</feature>
<feature type="transmembrane region" description="Helical" evidence="1">
    <location>
        <begin position="353"/>
        <end position="376"/>
    </location>
</feature>
<feature type="transmembrane region" description="Helical" evidence="1">
    <location>
        <begin position="165"/>
        <end position="188"/>
    </location>
</feature>
<protein>
    <submittedName>
        <fullName evidence="2">Uncharacterized protein</fullName>
    </submittedName>
</protein>
<feature type="transmembrane region" description="Helical" evidence="1">
    <location>
        <begin position="86"/>
        <end position="105"/>
    </location>
</feature>
<keyword evidence="1" id="KW-0812">Transmembrane</keyword>
<gene>
    <name evidence="2" type="ORF">JAY77_22325</name>
</gene>
<feature type="transmembrane region" description="Helical" evidence="1">
    <location>
        <begin position="248"/>
        <end position="269"/>
    </location>
</feature>
<accession>A0A9E4NQN0</accession>
<evidence type="ECO:0000313" key="2">
    <source>
        <dbReference type="EMBL" id="MCG7980870.1"/>
    </source>
</evidence>
<proteinExistence type="predicted"/>
<evidence type="ECO:0000256" key="1">
    <source>
        <dbReference type="SAM" id="Phobius"/>
    </source>
</evidence>
<evidence type="ECO:0000313" key="3">
    <source>
        <dbReference type="Proteomes" id="UP000886674"/>
    </source>
</evidence>
<feature type="transmembrane region" description="Helical" evidence="1">
    <location>
        <begin position="200"/>
        <end position="219"/>
    </location>
</feature>
<dbReference type="EMBL" id="JAEPCR010000166">
    <property type="protein sequence ID" value="MCG7980870.1"/>
    <property type="molecule type" value="Genomic_DNA"/>
</dbReference>
<reference evidence="2" key="1">
    <citation type="journal article" date="2021" name="Proc. Natl. Acad. Sci. U.S.A.">
        <title>Global biogeography of chemosynthetic symbionts reveals both localized and globally distributed symbiont groups. .</title>
        <authorList>
            <person name="Osvatic J.T."/>
            <person name="Wilkins L.G.E."/>
            <person name="Leibrecht L."/>
            <person name="Leray M."/>
            <person name="Zauner S."/>
            <person name="Polzin J."/>
            <person name="Camacho Y."/>
            <person name="Gros O."/>
            <person name="van Gils J.A."/>
            <person name="Eisen J.A."/>
            <person name="Petersen J.M."/>
            <person name="Yuen B."/>
        </authorList>
    </citation>
    <scope>NUCLEOTIDE SEQUENCE</scope>
    <source>
        <strain evidence="2">MAGclacostrist055</strain>
    </source>
</reference>